<dbReference type="AlphaFoldDB" id="A0A6C0EVE8"/>
<proteinExistence type="predicted"/>
<evidence type="ECO:0000313" key="1">
    <source>
        <dbReference type="EMBL" id="QHT32210.1"/>
    </source>
</evidence>
<organism evidence="1">
    <name type="scientific">viral metagenome</name>
    <dbReference type="NCBI Taxonomy" id="1070528"/>
    <lineage>
        <taxon>unclassified sequences</taxon>
        <taxon>metagenomes</taxon>
        <taxon>organismal metagenomes</taxon>
    </lineage>
</organism>
<accession>A0A6C0EVE8</accession>
<sequence>MNSIDHLTFMPVNGCKLKNGEKYLIVCWAIISSGIYIGYNGNILWSNYTVIKTGYNKSLNWNVSFYKLIPTKEKIQQSMELRAINIILQNIIGDKTFNY</sequence>
<protein>
    <submittedName>
        <fullName evidence="1">Uncharacterized protein</fullName>
    </submittedName>
</protein>
<reference evidence="1" key="1">
    <citation type="journal article" date="2020" name="Nature">
        <title>Giant virus diversity and host interactions through global metagenomics.</title>
        <authorList>
            <person name="Schulz F."/>
            <person name="Roux S."/>
            <person name="Paez-Espino D."/>
            <person name="Jungbluth S."/>
            <person name="Walsh D.A."/>
            <person name="Denef V.J."/>
            <person name="McMahon K.D."/>
            <person name="Konstantinidis K.T."/>
            <person name="Eloe-Fadrosh E.A."/>
            <person name="Kyrpides N.C."/>
            <person name="Woyke T."/>
        </authorList>
    </citation>
    <scope>NUCLEOTIDE SEQUENCE</scope>
    <source>
        <strain evidence="1">GVMAG-M-3300009159-65</strain>
    </source>
</reference>
<name>A0A6C0EVE8_9ZZZZ</name>
<dbReference type="EMBL" id="MN738932">
    <property type="protein sequence ID" value="QHT32210.1"/>
    <property type="molecule type" value="Genomic_DNA"/>
</dbReference>